<dbReference type="AlphaFoldDB" id="A0AB35U4W6"/>
<protein>
    <submittedName>
        <fullName evidence="2">DUF1146 domain-containing protein</fullName>
    </submittedName>
</protein>
<dbReference type="Proteomes" id="UP001286174">
    <property type="component" value="Unassembled WGS sequence"/>
</dbReference>
<feature type="transmembrane region" description="Helical" evidence="1">
    <location>
        <begin position="5"/>
        <end position="22"/>
    </location>
</feature>
<evidence type="ECO:0000256" key="1">
    <source>
        <dbReference type="SAM" id="Phobius"/>
    </source>
</evidence>
<evidence type="ECO:0000313" key="2">
    <source>
        <dbReference type="EMBL" id="MDX8420575.1"/>
    </source>
</evidence>
<accession>A0AB35U4W6</accession>
<dbReference type="RefSeq" id="WP_108775233.1">
    <property type="nucleotide sequence ID" value="NZ_JALBUR010000049.1"/>
</dbReference>
<keyword evidence="3" id="KW-1185">Reference proteome</keyword>
<dbReference type="EMBL" id="JALBUR010000049">
    <property type="protein sequence ID" value="MDX8420575.1"/>
    <property type="molecule type" value="Genomic_DNA"/>
</dbReference>
<keyword evidence="1" id="KW-0812">Transmembrane</keyword>
<keyword evidence="1" id="KW-1133">Transmembrane helix</keyword>
<gene>
    <name evidence="2" type="ORF">MOZ60_10810</name>
</gene>
<dbReference type="Pfam" id="PF06612">
    <property type="entry name" value="DUF1146"/>
    <property type="match status" value="1"/>
</dbReference>
<sequence>MTQFLLRTAVYLVCFVMAWYAMSGVNFEKFLKPGHVGQAWMLYLFCVCALAYLAGSFLLAFVYLK</sequence>
<name>A0AB35U4W6_9FIRM</name>
<proteinExistence type="predicted"/>
<organism evidence="2 3">
    <name type="scientific">Grylomicrobium aquisgranensis</name>
    <dbReference type="NCBI Taxonomy" id="2926318"/>
    <lineage>
        <taxon>Bacteria</taxon>
        <taxon>Bacillati</taxon>
        <taxon>Bacillota</taxon>
        <taxon>Erysipelotrichia</taxon>
        <taxon>Erysipelotrichales</taxon>
        <taxon>Erysipelotrichaceae</taxon>
        <taxon>Grylomicrobium</taxon>
    </lineage>
</organism>
<reference evidence="2 3" key="1">
    <citation type="submission" date="2022-03" db="EMBL/GenBank/DDBJ databases">
        <title>Novel taxa within the pig intestine.</title>
        <authorList>
            <person name="Wylensek D."/>
            <person name="Bishof K."/>
            <person name="Afrizal A."/>
            <person name="Clavel T."/>
        </authorList>
    </citation>
    <scope>NUCLEOTIDE SEQUENCE [LARGE SCALE GENOMIC DNA]</scope>
    <source>
        <strain evidence="2 3">CLA-KB-P133</strain>
    </source>
</reference>
<feature type="transmembrane region" description="Helical" evidence="1">
    <location>
        <begin position="42"/>
        <end position="64"/>
    </location>
</feature>
<comment type="caution">
    <text evidence="2">The sequence shown here is derived from an EMBL/GenBank/DDBJ whole genome shotgun (WGS) entry which is preliminary data.</text>
</comment>
<dbReference type="InterPro" id="IPR009526">
    <property type="entry name" value="DUF1146"/>
</dbReference>
<evidence type="ECO:0000313" key="3">
    <source>
        <dbReference type="Proteomes" id="UP001286174"/>
    </source>
</evidence>
<keyword evidence="1" id="KW-0472">Membrane</keyword>